<dbReference type="RefSeq" id="WP_213099785.1">
    <property type="nucleotide sequence ID" value="NZ_JAGYPH010000004.1"/>
</dbReference>
<keyword evidence="2" id="KW-1185">Reference proteome</keyword>
<dbReference type="PANTHER" id="PTHR21485:SF6">
    <property type="entry name" value="N-ACYLNEURAMINATE CYTIDYLYLTRANSFERASE-RELATED"/>
    <property type="match status" value="1"/>
</dbReference>
<gene>
    <name evidence="1" type="ORF">KHA91_18755</name>
</gene>
<keyword evidence="1" id="KW-0808">Transferase</keyword>
<dbReference type="InterPro" id="IPR029044">
    <property type="entry name" value="Nucleotide-diphossugar_trans"/>
</dbReference>
<dbReference type="Gene3D" id="3.90.550.10">
    <property type="entry name" value="Spore Coat Polysaccharide Biosynthesis Protein SpsA, Chain A"/>
    <property type="match status" value="1"/>
</dbReference>
<name>A0A942UTF9_9BACI</name>
<dbReference type="Pfam" id="PF02348">
    <property type="entry name" value="CTP_transf_3"/>
    <property type="match status" value="1"/>
</dbReference>
<organism evidence="1 2">
    <name type="scientific">Lederbergia citrea</name>
    <dbReference type="NCBI Taxonomy" id="2833581"/>
    <lineage>
        <taxon>Bacteria</taxon>
        <taxon>Bacillati</taxon>
        <taxon>Bacillota</taxon>
        <taxon>Bacilli</taxon>
        <taxon>Bacillales</taxon>
        <taxon>Bacillaceae</taxon>
        <taxon>Lederbergia</taxon>
    </lineage>
</organism>
<keyword evidence="1" id="KW-0548">Nucleotidyltransferase</keyword>
<dbReference type="InterPro" id="IPR003329">
    <property type="entry name" value="Cytidylyl_trans"/>
</dbReference>
<protein>
    <submittedName>
        <fullName evidence="1">Acylneuraminate cytidylyltransferase family protein</fullName>
    </submittedName>
</protein>
<accession>A0A942UTF9</accession>
<comment type="caution">
    <text evidence="1">The sequence shown here is derived from an EMBL/GenBank/DDBJ whole genome shotgun (WGS) entry which is preliminary data.</text>
</comment>
<dbReference type="GO" id="GO:0008781">
    <property type="term" value="F:N-acylneuraminate cytidylyltransferase activity"/>
    <property type="evidence" value="ECO:0007669"/>
    <property type="project" value="TreeGrafter"/>
</dbReference>
<evidence type="ECO:0000313" key="1">
    <source>
        <dbReference type="EMBL" id="MBS4224756.1"/>
    </source>
</evidence>
<dbReference type="Proteomes" id="UP000676456">
    <property type="component" value="Unassembled WGS sequence"/>
</dbReference>
<dbReference type="PANTHER" id="PTHR21485">
    <property type="entry name" value="HAD SUPERFAMILY MEMBERS CMAS AND KDSC"/>
    <property type="match status" value="1"/>
</dbReference>
<proteinExistence type="predicted"/>
<dbReference type="AlphaFoldDB" id="A0A942UTF9"/>
<dbReference type="InterPro" id="IPR050793">
    <property type="entry name" value="CMP-NeuNAc_synthase"/>
</dbReference>
<dbReference type="EMBL" id="JAGYPN010000004">
    <property type="protein sequence ID" value="MBS4224756.1"/>
    <property type="molecule type" value="Genomic_DNA"/>
</dbReference>
<evidence type="ECO:0000313" key="2">
    <source>
        <dbReference type="Proteomes" id="UP000676456"/>
    </source>
</evidence>
<dbReference type="SUPFAM" id="SSF53448">
    <property type="entry name" value="Nucleotide-diphospho-sugar transferases"/>
    <property type="match status" value="1"/>
</dbReference>
<sequence>MKKRVVAFVPIKLNSQRLAKKNILPLGDHSLSWYVFNTLLGIEEIDEVCVFCSDERIMDYIPIGVKFVQRDPYLDGDMVKGNEIYESFINTVDSDIYLLAHTTSPLMRQRSIENALNNVLSESYDSALSVQKKQTFAWYKGQTLNYESNDIPRTQDIEPIYIETSGFYIFKKEHFLAHRRRVGFYPYFQELDDIEAIDIDTNEDYEFALMIMNKNKIPLKI</sequence>
<reference evidence="1 2" key="1">
    <citation type="submission" date="2021-05" db="EMBL/GenBank/DDBJ databases">
        <title>Novel Bacillus species.</title>
        <authorList>
            <person name="Liu G."/>
        </authorList>
    </citation>
    <scope>NUCLEOTIDE SEQUENCE [LARGE SCALE GENOMIC DNA]</scope>
    <source>
        <strain evidence="1 2">FJAT-49682</strain>
    </source>
</reference>